<dbReference type="Proteomes" id="UP001281614">
    <property type="component" value="Unassembled WGS sequence"/>
</dbReference>
<name>A0AAD9YQY8_COLKA</name>
<dbReference type="InterPro" id="IPR045518">
    <property type="entry name" value="2EXR"/>
</dbReference>
<organism evidence="2 3">
    <name type="scientific">Colletotrichum kahawae</name>
    <name type="common">Coffee berry disease fungus</name>
    <dbReference type="NCBI Taxonomy" id="34407"/>
    <lineage>
        <taxon>Eukaryota</taxon>
        <taxon>Fungi</taxon>
        <taxon>Dikarya</taxon>
        <taxon>Ascomycota</taxon>
        <taxon>Pezizomycotina</taxon>
        <taxon>Sordariomycetes</taxon>
        <taxon>Hypocreomycetidae</taxon>
        <taxon>Glomerellales</taxon>
        <taxon>Glomerellaceae</taxon>
        <taxon>Colletotrichum</taxon>
        <taxon>Colletotrichum gloeosporioides species complex</taxon>
    </lineage>
</organism>
<reference evidence="2" key="1">
    <citation type="submission" date="2023-02" db="EMBL/GenBank/DDBJ databases">
        <title>Colletotrichum kahawae CIFC_Que2 genome sequencing and assembly.</title>
        <authorList>
            <person name="Baroncelli R."/>
        </authorList>
    </citation>
    <scope>NUCLEOTIDE SEQUENCE</scope>
    <source>
        <strain evidence="2">CIFC_Que2</strain>
    </source>
</reference>
<accession>A0AAD9YQY8</accession>
<dbReference type="EMBL" id="VYYT01000044">
    <property type="protein sequence ID" value="KAK2774656.1"/>
    <property type="molecule type" value="Genomic_DNA"/>
</dbReference>
<protein>
    <recommendedName>
        <fullName evidence="1">2EXR domain-containing protein</fullName>
    </recommendedName>
</protein>
<dbReference type="AlphaFoldDB" id="A0AAD9YQY8"/>
<feature type="domain" description="2EXR" evidence="1">
    <location>
        <begin position="5"/>
        <end position="107"/>
    </location>
</feature>
<evidence type="ECO:0000313" key="3">
    <source>
        <dbReference type="Proteomes" id="UP001281614"/>
    </source>
</evidence>
<dbReference type="Pfam" id="PF20150">
    <property type="entry name" value="2EXR"/>
    <property type="match status" value="1"/>
</dbReference>
<evidence type="ECO:0000313" key="2">
    <source>
        <dbReference type="EMBL" id="KAK2774656.1"/>
    </source>
</evidence>
<evidence type="ECO:0000259" key="1">
    <source>
        <dbReference type="Pfam" id="PF20150"/>
    </source>
</evidence>
<sequence length="372" mass="44067">MTCEFRRFSLLPPELRTEIWDLATRPTGICGVQYFSILSLLRPLKRFQHHVSNRIRPRQRFLLGLPRPTSDTAQPSWDNSDSTYAIDGGLWTACKESRAAMYRRYRPEEWSDHLQLLKENPQLRFRVVFWRNPNHFDTSATFMVNDMQTKRFVTVLPARDLIFIQPCDQPFDPVCIWDAMPFAAGTITCFGELSNVALEFDPSWNVAELREYQRQWRASVLEDGDYLARFRDRPETYDRYETYDQLVRVSKESRVKATSFWLVDHRLRRKRSPPAAHEHLEKAQIVFHRNDCRFFAMPEGHEDRFCEYPPRTNQNLETIWDFTLELDRVGSEQTIVEIEQDFFDWPFEPEIFEGEGTGYVSPWGILVQESNT</sequence>
<proteinExistence type="predicted"/>
<keyword evidence="3" id="KW-1185">Reference proteome</keyword>
<gene>
    <name evidence="2" type="ORF">CKAH01_13102</name>
</gene>
<comment type="caution">
    <text evidence="2">The sequence shown here is derived from an EMBL/GenBank/DDBJ whole genome shotgun (WGS) entry which is preliminary data.</text>
</comment>